<keyword evidence="2" id="KW-0805">Transcription regulation</keyword>
<evidence type="ECO:0000256" key="3">
    <source>
        <dbReference type="ARBA" id="ARBA00023125"/>
    </source>
</evidence>
<evidence type="ECO:0000313" key="8">
    <source>
        <dbReference type="Proteomes" id="UP001296104"/>
    </source>
</evidence>
<evidence type="ECO:0000256" key="5">
    <source>
        <dbReference type="ARBA" id="ARBA00023242"/>
    </source>
</evidence>
<dbReference type="GO" id="GO:0046872">
    <property type="term" value="F:metal ion binding"/>
    <property type="evidence" value="ECO:0007669"/>
    <property type="project" value="UniProtKB-KW"/>
</dbReference>
<dbReference type="AlphaFoldDB" id="A0AAI8Z8N6"/>
<feature type="domain" description="Aflatoxin regulatory protein" evidence="6">
    <location>
        <begin position="113"/>
        <end position="196"/>
    </location>
</feature>
<dbReference type="GO" id="GO:0006355">
    <property type="term" value="P:regulation of DNA-templated transcription"/>
    <property type="evidence" value="ECO:0007669"/>
    <property type="project" value="InterPro"/>
</dbReference>
<dbReference type="Proteomes" id="UP001296104">
    <property type="component" value="Unassembled WGS sequence"/>
</dbReference>
<comment type="caution">
    <text evidence="7">The sequence shown here is derived from an EMBL/GenBank/DDBJ whole genome shotgun (WGS) entry which is preliminary data.</text>
</comment>
<name>A0AAI8Z8N6_9PEZI</name>
<protein>
    <submittedName>
        <fullName evidence="7">C6 transcription factor</fullName>
    </submittedName>
</protein>
<evidence type="ECO:0000256" key="4">
    <source>
        <dbReference type="ARBA" id="ARBA00023163"/>
    </source>
</evidence>
<reference evidence="7" key="1">
    <citation type="submission" date="2023-11" db="EMBL/GenBank/DDBJ databases">
        <authorList>
            <person name="Alioto T."/>
            <person name="Alioto T."/>
            <person name="Gomez Garrido J."/>
        </authorList>
    </citation>
    <scope>NUCLEOTIDE SEQUENCE</scope>
</reference>
<evidence type="ECO:0000256" key="1">
    <source>
        <dbReference type="ARBA" id="ARBA00022723"/>
    </source>
</evidence>
<sequence>MPSVEQLPQSGITVENDTTQDLLQFLQDDLQGSMDIDWTSEDLFKVFGPNMSTSSSDWMDTLSWETSHPLPQDADSIFDNMDMEPSQAIAPVARMVSTPSPSDLNSSDSHETQHHCLAAAMEFMLSLFPPGHLDCSRPQAFDAILERNHQAMEGLNAILNCGCPKDGYLTSILSLILLKVLACGEAVQRDVSTAHREHGNPCSMRKSAQAVMADLHKVHRLLKSIYSRFGEMLLQHDLSALFGDALSSSSSNHNYNSTTGAQKDYTTEANDSCGGAELSQNMIKGLDAEMRGRFRAVSDATIASLRLA</sequence>
<keyword evidence="1" id="KW-0479">Metal-binding</keyword>
<dbReference type="GO" id="GO:0005634">
    <property type="term" value="C:nucleus"/>
    <property type="evidence" value="ECO:0007669"/>
    <property type="project" value="InterPro"/>
</dbReference>
<keyword evidence="3" id="KW-0238">DNA-binding</keyword>
<dbReference type="GO" id="GO:0045122">
    <property type="term" value="P:aflatoxin biosynthetic process"/>
    <property type="evidence" value="ECO:0007669"/>
    <property type="project" value="InterPro"/>
</dbReference>
<dbReference type="EMBL" id="CAVMBE010000118">
    <property type="protein sequence ID" value="CAK4034458.1"/>
    <property type="molecule type" value="Genomic_DNA"/>
</dbReference>
<dbReference type="InterPro" id="IPR013700">
    <property type="entry name" value="AflR"/>
</dbReference>
<evidence type="ECO:0000313" key="7">
    <source>
        <dbReference type="EMBL" id="CAK4034458.1"/>
    </source>
</evidence>
<organism evidence="7 8">
    <name type="scientific">Lecanosticta acicola</name>
    <dbReference type="NCBI Taxonomy" id="111012"/>
    <lineage>
        <taxon>Eukaryota</taxon>
        <taxon>Fungi</taxon>
        <taxon>Dikarya</taxon>
        <taxon>Ascomycota</taxon>
        <taxon>Pezizomycotina</taxon>
        <taxon>Dothideomycetes</taxon>
        <taxon>Dothideomycetidae</taxon>
        <taxon>Mycosphaerellales</taxon>
        <taxon>Mycosphaerellaceae</taxon>
        <taxon>Lecanosticta</taxon>
    </lineage>
</organism>
<gene>
    <name evidence="7" type="ORF">LECACI_7A009616</name>
</gene>
<keyword evidence="4" id="KW-0804">Transcription</keyword>
<evidence type="ECO:0000256" key="2">
    <source>
        <dbReference type="ARBA" id="ARBA00023015"/>
    </source>
</evidence>
<proteinExistence type="predicted"/>
<keyword evidence="8" id="KW-1185">Reference proteome</keyword>
<dbReference type="GO" id="GO:0003677">
    <property type="term" value="F:DNA binding"/>
    <property type="evidence" value="ECO:0007669"/>
    <property type="project" value="UniProtKB-KW"/>
</dbReference>
<dbReference type="Pfam" id="PF08493">
    <property type="entry name" value="AflR"/>
    <property type="match status" value="1"/>
</dbReference>
<accession>A0AAI8Z8N6</accession>
<evidence type="ECO:0000259" key="6">
    <source>
        <dbReference type="Pfam" id="PF08493"/>
    </source>
</evidence>
<keyword evidence="5" id="KW-0539">Nucleus</keyword>